<feature type="transmembrane region" description="Helical" evidence="13">
    <location>
        <begin position="316"/>
        <end position="335"/>
    </location>
</feature>
<proteinExistence type="inferred from homology"/>
<keyword evidence="8" id="KW-0479">Metal-binding</keyword>
<comment type="cofactor">
    <cofactor evidence="1">
        <name>heme</name>
        <dbReference type="ChEBI" id="CHEBI:30413"/>
    </cofactor>
</comment>
<dbReference type="RefSeq" id="WP_046477730.1">
    <property type="nucleotide sequence ID" value="NZ_LN829118.1"/>
</dbReference>
<dbReference type="PANTHER" id="PTHR30074:SF6">
    <property type="entry name" value="FORMATE DEHYDROGENASE GAMMA SUBUNIT"/>
    <property type="match status" value="1"/>
</dbReference>
<dbReference type="InterPro" id="IPR011577">
    <property type="entry name" value="Cyt_b561_bac/Ni-Hgenase"/>
</dbReference>
<comment type="similarity">
    <text evidence="3">Belongs to the formate dehydrogenase gamma subunit family.</text>
</comment>
<dbReference type="InterPro" id="IPR006471">
    <property type="entry name" value="Formate_DH_gsu"/>
</dbReference>
<feature type="domain" description="Cytochrome b561 bacterial/Ni-hydrogenase" evidence="14">
    <location>
        <begin position="150"/>
        <end position="350"/>
    </location>
</feature>
<dbReference type="OrthoDB" id="9790598at2"/>
<evidence type="ECO:0000256" key="11">
    <source>
        <dbReference type="ARBA" id="ARBA00023004"/>
    </source>
</evidence>
<dbReference type="GO" id="GO:0008863">
    <property type="term" value="F:formate dehydrogenase (NAD+) activity"/>
    <property type="evidence" value="ECO:0007669"/>
    <property type="project" value="InterPro"/>
</dbReference>
<evidence type="ECO:0000256" key="7">
    <source>
        <dbReference type="ARBA" id="ARBA00022692"/>
    </source>
</evidence>
<comment type="subcellular location">
    <subcellularLocation>
        <location evidence="2">Cell membrane</location>
        <topology evidence="2">Multi-pass membrane protein</topology>
    </subcellularLocation>
</comment>
<dbReference type="GO" id="GO:0015944">
    <property type="term" value="P:formate oxidation"/>
    <property type="evidence" value="ECO:0007669"/>
    <property type="project" value="TreeGrafter"/>
</dbReference>
<dbReference type="NCBIfam" id="TIGR01583">
    <property type="entry name" value="formate-DH-gamm"/>
    <property type="match status" value="1"/>
</dbReference>
<gene>
    <name evidence="15" type="ORF">YBN1229_v1_1611</name>
</gene>
<dbReference type="Gene3D" id="1.20.950.20">
    <property type="entry name" value="Transmembrane di-heme cytochromes, Chain C"/>
    <property type="match status" value="1"/>
</dbReference>
<evidence type="ECO:0000259" key="14">
    <source>
        <dbReference type="Pfam" id="PF01292"/>
    </source>
</evidence>
<dbReference type="EMBL" id="LN829119">
    <property type="protein sequence ID" value="CPR18221.1"/>
    <property type="molecule type" value="Genomic_DNA"/>
</dbReference>
<dbReference type="GO" id="GO:0009055">
    <property type="term" value="F:electron transfer activity"/>
    <property type="evidence" value="ECO:0007669"/>
    <property type="project" value="InterPro"/>
</dbReference>
<evidence type="ECO:0000256" key="3">
    <source>
        <dbReference type="ARBA" id="ARBA00010747"/>
    </source>
</evidence>
<sequence length="385" mass="42083">MAELKNNGERGAERWALWNALIALLALFIVAAQPAFAQSSSGNPNVRPPAGAVNGGATAPMVVPEKGGSYDIELWTKLRQGVQGQVSIMDKKAGVLVDSSGETWRAVRNGPLPTYGAYAMAGILGLLALFFLIRGRIRIEHGKSGATIERFNYLERTGHWLLATSFIILALTGLNVLYGRYVLIPVMGKEAFASMSIVAKWLHNYVAFAFMAGLLITFVLWLRHNFPSKEDFIWLAKGGGMFSRGVHPPARKFNAGQKILFWLIMLSGISITLSGLSLMFPFDMPMFSKTFAALNMIGFDLPTQLTANEEQQLASLWHAIMALFLICVIFAHIYIGTLGMEGAFDAMGTGQVDTNWAKEHHSVWAEEELAAGKAHRPSGQPVPAE</sequence>
<keyword evidence="5" id="KW-1003">Cell membrane</keyword>
<dbReference type="GO" id="GO:0022904">
    <property type="term" value="P:respiratory electron transport chain"/>
    <property type="evidence" value="ECO:0007669"/>
    <property type="project" value="InterPro"/>
</dbReference>
<keyword evidence="12 13" id="KW-0472">Membrane</keyword>
<evidence type="ECO:0000256" key="2">
    <source>
        <dbReference type="ARBA" id="ARBA00004651"/>
    </source>
</evidence>
<feature type="transmembrane region" description="Helical" evidence="13">
    <location>
        <begin position="160"/>
        <end position="181"/>
    </location>
</feature>
<keyword evidence="6" id="KW-0349">Heme</keyword>
<keyword evidence="7 13" id="KW-0812">Transmembrane</keyword>
<accession>A0A0D6JDW0</accession>
<feature type="transmembrane region" description="Helical" evidence="13">
    <location>
        <begin position="201"/>
        <end position="222"/>
    </location>
</feature>
<evidence type="ECO:0000256" key="5">
    <source>
        <dbReference type="ARBA" id="ARBA00022475"/>
    </source>
</evidence>
<keyword evidence="11" id="KW-0408">Iron</keyword>
<keyword evidence="4" id="KW-0813">Transport</keyword>
<evidence type="ECO:0000256" key="1">
    <source>
        <dbReference type="ARBA" id="ARBA00001971"/>
    </source>
</evidence>
<feature type="transmembrane region" description="Helical" evidence="13">
    <location>
        <begin position="259"/>
        <end position="280"/>
    </location>
</feature>
<dbReference type="Proteomes" id="UP000033187">
    <property type="component" value="Chromosome 1"/>
</dbReference>
<evidence type="ECO:0000256" key="4">
    <source>
        <dbReference type="ARBA" id="ARBA00022448"/>
    </source>
</evidence>
<dbReference type="Pfam" id="PF01292">
    <property type="entry name" value="Ni_hydr_CYTB"/>
    <property type="match status" value="1"/>
</dbReference>
<dbReference type="GO" id="GO:0009326">
    <property type="term" value="C:formate dehydrogenase complex"/>
    <property type="evidence" value="ECO:0007669"/>
    <property type="project" value="InterPro"/>
</dbReference>
<evidence type="ECO:0000256" key="6">
    <source>
        <dbReference type="ARBA" id="ARBA00022617"/>
    </source>
</evidence>
<dbReference type="AlphaFoldDB" id="A0A0D6JDW0"/>
<dbReference type="GO" id="GO:0046872">
    <property type="term" value="F:metal ion binding"/>
    <property type="evidence" value="ECO:0007669"/>
    <property type="project" value="UniProtKB-KW"/>
</dbReference>
<dbReference type="KEGG" id="fiy:BN1229_v1_1611"/>
<dbReference type="InterPro" id="IPR051817">
    <property type="entry name" value="FDH_cytochrome_b556_subunit"/>
</dbReference>
<keyword evidence="9" id="KW-0249">Electron transport</keyword>
<dbReference type="InterPro" id="IPR016174">
    <property type="entry name" value="Di-haem_cyt_TM"/>
</dbReference>
<dbReference type="GO" id="GO:0036397">
    <property type="term" value="F:formate dehydrogenase (quinone) activity"/>
    <property type="evidence" value="ECO:0007669"/>
    <property type="project" value="TreeGrafter"/>
</dbReference>
<evidence type="ECO:0000313" key="16">
    <source>
        <dbReference type="Proteomes" id="UP000033187"/>
    </source>
</evidence>
<evidence type="ECO:0000256" key="10">
    <source>
        <dbReference type="ARBA" id="ARBA00022989"/>
    </source>
</evidence>
<evidence type="ECO:0000256" key="13">
    <source>
        <dbReference type="SAM" id="Phobius"/>
    </source>
</evidence>
<dbReference type="SUPFAM" id="SSF81342">
    <property type="entry name" value="Transmembrane di-heme cytochromes"/>
    <property type="match status" value="1"/>
</dbReference>
<dbReference type="GO" id="GO:0005886">
    <property type="term" value="C:plasma membrane"/>
    <property type="evidence" value="ECO:0007669"/>
    <property type="project" value="UniProtKB-SubCell"/>
</dbReference>
<protein>
    <submittedName>
        <fullName evidence="15">Putative Formate dehydrogenase, gamma subunit</fullName>
    </submittedName>
</protein>
<dbReference type="KEGG" id="fil:BN1229_v1_1609"/>
<reference evidence="16" key="1">
    <citation type="submission" date="2015-02" db="EMBL/GenBank/DDBJ databases">
        <authorList>
            <person name="Chooi Y.-H."/>
        </authorList>
    </citation>
    <scope>NUCLEOTIDE SEQUENCE [LARGE SCALE GENOMIC DNA]</scope>
    <source>
        <strain evidence="16">strain Y</strain>
    </source>
</reference>
<keyword evidence="16" id="KW-1185">Reference proteome</keyword>
<evidence type="ECO:0000256" key="8">
    <source>
        <dbReference type="ARBA" id="ARBA00022723"/>
    </source>
</evidence>
<dbReference type="GO" id="GO:0009061">
    <property type="term" value="P:anaerobic respiration"/>
    <property type="evidence" value="ECO:0007669"/>
    <property type="project" value="TreeGrafter"/>
</dbReference>
<name>A0A0D6JDW0_9HYPH</name>
<organism evidence="15 16">
    <name type="scientific">Candidatus Filomicrobium marinum</name>
    <dbReference type="NCBI Taxonomy" id="1608628"/>
    <lineage>
        <taxon>Bacteria</taxon>
        <taxon>Pseudomonadati</taxon>
        <taxon>Pseudomonadota</taxon>
        <taxon>Alphaproteobacteria</taxon>
        <taxon>Hyphomicrobiales</taxon>
        <taxon>Hyphomicrobiaceae</taxon>
        <taxon>Filomicrobium</taxon>
    </lineage>
</organism>
<evidence type="ECO:0000313" key="15">
    <source>
        <dbReference type="EMBL" id="CPR18221.1"/>
    </source>
</evidence>
<dbReference type="PANTHER" id="PTHR30074">
    <property type="entry name" value="FORMATE DEHYDROGENASE, NITRATE-INDUCIBLE, CYTOCHROME B556 FDN SUBUNIT"/>
    <property type="match status" value="1"/>
</dbReference>
<feature type="transmembrane region" description="Helical" evidence="13">
    <location>
        <begin position="115"/>
        <end position="133"/>
    </location>
</feature>
<evidence type="ECO:0000256" key="12">
    <source>
        <dbReference type="ARBA" id="ARBA00023136"/>
    </source>
</evidence>
<evidence type="ECO:0000256" key="9">
    <source>
        <dbReference type="ARBA" id="ARBA00022982"/>
    </source>
</evidence>
<keyword evidence="10 13" id="KW-1133">Transmembrane helix</keyword>